<name>A0A0D6P8H2_9PROT</name>
<protein>
    <recommendedName>
        <fullName evidence="8">Ribonuclease VapC</fullName>
        <shortName evidence="8">RNase VapC</shortName>
        <ecNumber evidence="8">3.1.-.-</ecNumber>
    </recommendedName>
    <alternativeName>
        <fullName evidence="8">Toxin VapC</fullName>
    </alternativeName>
</protein>
<evidence type="ECO:0000259" key="9">
    <source>
        <dbReference type="Pfam" id="PF01850"/>
    </source>
</evidence>
<dbReference type="GO" id="GO:0090729">
    <property type="term" value="F:toxin activity"/>
    <property type="evidence" value="ECO:0007669"/>
    <property type="project" value="UniProtKB-KW"/>
</dbReference>
<dbReference type="InterPro" id="IPR029060">
    <property type="entry name" value="PIN-like_dom_sf"/>
</dbReference>
<keyword evidence="4 8" id="KW-0479">Metal-binding</keyword>
<evidence type="ECO:0000256" key="6">
    <source>
        <dbReference type="ARBA" id="ARBA00022842"/>
    </source>
</evidence>
<comment type="similarity">
    <text evidence="7 8">Belongs to the PINc/VapC protein family.</text>
</comment>
<keyword evidence="3 8" id="KW-0540">Nuclease</keyword>
<evidence type="ECO:0000256" key="1">
    <source>
        <dbReference type="ARBA" id="ARBA00001946"/>
    </source>
</evidence>
<proteinExistence type="inferred from homology"/>
<evidence type="ECO:0000313" key="10">
    <source>
        <dbReference type="EMBL" id="GAN78080.1"/>
    </source>
</evidence>
<accession>A0A0D6P8H2</accession>
<dbReference type="GO" id="GO:0016787">
    <property type="term" value="F:hydrolase activity"/>
    <property type="evidence" value="ECO:0007669"/>
    <property type="project" value="UniProtKB-KW"/>
</dbReference>
<dbReference type="SUPFAM" id="SSF88723">
    <property type="entry name" value="PIN domain-like"/>
    <property type="match status" value="1"/>
</dbReference>
<evidence type="ECO:0000256" key="4">
    <source>
        <dbReference type="ARBA" id="ARBA00022723"/>
    </source>
</evidence>
<dbReference type="HAMAP" id="MF_00265">
    <property type="entry name" value="VapC_Nob1"/>
    <property type="match status" value="1"/>
</dbReference>
<feature type="domain" description="PIN" evidence="9">
    <location>
        <begin position="2"/>
        <end position="127"/>
    </location>
</feature>
<evidence type="ECO:0000256" key="8">
    <source>
        <dbReference type="HAMAP-Rule" id="MF_00265"/>
    </source>
</evidence>
<evidence type="ECO:0000313" key="11">
    <source>
        <dbReference type="Proteomes" id="UP000032680"/>
    </source>
</evidence>
<dbReference type="AlphaFoldDB" id="A0A0D6P8H2"/>
<feature type="binding site" evidence="8">
    <location>
        <position position="5"/>
    </location>
    <ligand>
        <name>Mg(2+)</name>
        <dbReference type="ChEBI" id="CHEBI:18420"/>
    </ligand>
</feature>
<dbReference type="PANTHER" id="PTHR33653:SF1">
    <property type="entry name" value="RIBONUCLEASE VAPC2"/>
    <property type="match status" value="1"/>
</dbReference>
<dbReference type="InterPro" id="IPR050556">
    <property type="entry name" value="Type_II_TA_system_RNase"/>
</dbReference>
<dbReference type="InterPro" id="IPR022907">
    <property type="entry name" value="VapC_family"/>
</dbReference>
<keyword evidence="11" id="KW-1185">Reference proteome</keyword>
<dbReference type="EMBL" id="BANB01000610">
    <property type="protein sequence ID" value="GAN78080.1"/>
    <property type="molecule type" value="Genomic_DNA"/>
</dbReference>
<feature type="binding site" evidence="8">
    <location>
        <position position="107"/>
    </location>
    <ligand>
        <name>Mg(2+)</name>
        <dbReference type="ChEBI" id="CHEBI:18420"/>
    </ligand>
</feature>
<keyword evidence="6 8" id="KW-0460">Magnesium</keyword>
<gene>
    <name evidence="8" type="primary">vapC</name>
    <name evidence="10" type="ORF">Asru_0610_04</name>
</gene>
<comment type="function">
    <text evidence="8">Toxic component of a toxin-antitoxin (TA) system. An RNase.</text>
</comment>
<dbReference type="GO" id="GO:0004540">
    <property type="term" value="F:RNA nuclease activity"/>
    <property type="evidence" value="ECO:0007669"/>
    <property type="project" value="InterPro"/>
</dbReference>
<dbReference type="OrthoDB" id="9796690at2"/>
<dbReference type="Gene3D" id="3.40.50.1010">
    <property type="entry name" value="5'-nuclease"/>
    <property type="match status" value="1"/>
</dbReference>
<dbReference type="GO" id="GO:0000287">
    <property type="term" value="F:magnesium ion binding"/>
    <property type="evidence" value="ECO:0007669"/>
    <property type="project" value="UniProtKB-UniRule"/>
</dbReference>
<dbReference type="EC" id="3.1.-.-" evidence="8"/>
<evidence type="ECO:0000256" key="7">
    <source>
        <dbReference type="ARBA" id="ARBA00038093"/>
    </source>
</evidence>
<evidence type="ECO:0000256" key="2">
    <source>
        <dbReference type="ARBA" id="ARBA00022649"/>
    </source>
</evidence>
<reference evidence="10 11" key="1">
    <citation type="submission" date="2012-11" db="EMBL/GenBank/DDBJ databases">
        <title>Whole genome sequence of Acidisphaera rubrifaciens HS-AP3.</title>
        <authorList>
            <person name="Azuma Y."/>
            <person name="Higashiura N."/>
            <person name="Hirakawa H."/>
            <person name="Matsushita K."/>
        </authorList>
    </citation>
    <scope>NUCLEOTIDE SEQUENCE [LARGE SCALE GENOMIC DNA]</scope>
    <source>
        <strain evidence="10 11">HS-AP3</strain>
    </source>
</reference>
<keyword evidence="8" id="KW-0800">Toxin</keyword>
<dbReference type="Proteomes" id="UP000032680">
    <property type="component" value="Unassembled WGS sequence"/>
</dbReference>
<dbReference type="RefSeq" id="WP_048862478.1">
    <property type="nucleotide sequence ID" value="NZ_BANB01000610.1"/>
</dbReference>
<dbReference type="PANTHER" id="PTHR33653">
    <property type="entry name" value="RIBONUCLEASE VAPC2"/>
    <property type="match status" value="1"/>
</dbReference>
<evidence type="ECO:0000256" key="3">
    <source>
        <dbReference type="ARBA" id="ARBA00022722"/>
    </source>
</evidence>
<keyword evidence="5 8" id="KW-0378">Hydrolase</keyword>
<comment type="caution">
    <text evidence="10">The sequence shown here is derived from an EMBL/GenBank/DDBJ whole genome shotgun (WGS) entry which is preliminary data.</text>
</comment>
<dbReference type="InterPro" id="IPR002716">
    <property type="entry name" value="PIN_dom"/>
</dbReference>
<evidence type="ECO:0000256" key="5">
    <source>
        <dbReference type="ARBA" id="ARBA00022801"/>
    </source>
</evidence>
<dbReference type="Pfam" id="PF01850">
    <property type="entry name" value="PIN"/>
    <property type="match status" value="1"/>
</dbReference>
<sequence>MYLVDTNVLSAGAPARAAHGPGLVAWMEGNSDRLYLSVITVAEVEDGIAKARRERATRKADRLAAWLQTLLHLYSARVLPLDLPAARLLGSLSDRARAAGRAPCLADLAIAATAAGRGYTVLTRNLRHFDGLGVLTHDPYASLPP</sequence>
<comment type="cofactor">
    <cofactor evidence="1 8">
        <name>Mg(2+)</name>
        <dbReference type="ChEBI" id="CHEBI:18420"/>
    </cofactor>
</comment>
<organism evidence="10 11">
    <name type="scientific">Acidisphaera rubrifaciens HS-AP3</name>
    <dbReference type="NCBI Taxonomy" id="1231350"/>
    <lineage>
        <taxon>Bacteria</taxon>
        <taxon>Pseudomonadati</taxon>
        <taxon>Pseudomonadota</taxon>
        <taxon>Alphaproteobacteria</taxon>
        <taxon>Acetobacterales</taxon>
        <taxon>Acetobacteraceae</taxon>
        <taxon>Acidisphaera</taxon>
    </lineage>
</organism>
<keyword evidence="2 8" id="KW-1277">Toxin-antitoxin system</keyword>